<evidence type="ECO:0000256" key="3">
    <source>
        <dbReference type="ARBA" id="ARBA00022741"/>
    </source>
</evidence>
<keyword evidence="4" id="KW-0067">ATP-binding</keyword>
<feature type="compositionally biased region" description="Polar residues" evidence="7">
    <location>
        <begin position="188"/>
        <end position="199"/>
    </location>
</feature>
<dbReference type="Gene3D" id="3.40.50.300">
    <property type="entry name" value="P-loop containing nucleotide triphosphate hydrolases"/>
    <property type="match status" value="1"/>
</dbReference>
<evidence type="ECO:0000256" key="6">
    <source>
        <dbReference type="ARBA" id="ARBA00023136"/>
    </source>
</evidence>
<sequence length="1624" mass="174450">MYLGRSSNADGIDGPSSCPCSSQPICTEAESTATATLHGIRSQQCDSSHSSSFSFYFKWIRASLHRALRSAHATVLKSPRWSNDSHDERARNYSGKCDSPSLPSAALRWLHASYEALATTRVCSVILPQVDDGPLVVHLTLLLVGTEIAQATSFFLRYRRAVRASAKAKAMAAPECVENAADVEEPSHLSTSLHPVTTQAPPPPEMGSVVTGRSRLPRGSSRALCRLCSYWALLERAVRAAPRKRAGAPTDVTELGWFFRTLHPGHDSVRDGGGGHKFDRLTPDGVPHGAETVLVLPDDAAFPVLAEPGGCTRTTPPMAPSEMSIVNDEPLAAGRSPDAVSPIMTEKPAVKEPWKVMHLLWTDMVRYSVTHSELRQLLLDCTVAELAKLFASSGNSESLWGGTRVPQTIWGTMGSCSVSSEPVAGAAHSAVNSSLHPSDAVAFSAHYVPSSTSHGTSPSCYADPRVAVACAALTWYLSLVREVYEAVVVHEDAQRCADALEELQAYGRAVYQRGIAVGAAFFDEALRSVSCPGVKHASSTRSRVVGTNEECACRLPRRHEKPTGLPEAAVTAHGNTEGAVVCSTVPMAASAHLGNRCESHSSNLLCRDGVPVATPHMGIRGASPRICWAELTAALAALLRRRRLMEMSHVRSLFSYMYTGSVAKMTSIAVLTVLTCLSSRVAAVGLAVREAIGSNLDTYYRTQGALSPSGSDSDSSSRLCGSGTVTVQQRIFALCLFECMRLAMNTVLTHTMREYIAMAASQRRNAMKAALYEALTRLPLAFFDLHSFDEVEQIVYYVNDIEGVEVHVHRYICSLVTSLSAMQHAMHQLPRRARLLVGATVAVSLAVKYIGRRMKQLMRVAQRTGGVPPSWLRGYNLNGTASAAAELDAQVEENTESNARRGGVMLRGLDIVAALPQLRPYAADFRLMRSWTDHTRACGAAEAATFAWSLRALPSQAYGQLLPALGGALLTFADWVLPTFVASYGTSTAFCSLDTLSLSNRLIEAMRCVSDTVDVLVDGHRVAEVVLLNAYKASVLEKVLDARRWEPTTADYAKGVALGGEADGRNHGEDDYHTADAGASCGTPAAEVSSRHYVLRHHHLRSLYRAGTHAATAWPPPLTVRWMRVLKDSCRWCVTHLPRVLTLGGRLRLAWRVLATMGLVKSDRRGSNRHQSRQFYHHHRRPPRPRHVSCWRKGRPQQVNQQQLNSAQDPACGVASEAAEVCLNSRLSEDDGSRCAHARPSSSSFSDDSELCSEAAAAAAAAAALANATVHAVAVQSLQFYYPTAPTVPVFAHPITCTVVLQGNRNAFSSSLSSSTQPQTVRGTCASRGQLVCLVGPSGHGKSTLLSLLLGMYTNYGASSHVLGTGENASSGGDDGEERQESGVETQARGGLPLTPSSSVAVPDIVLTLALPYSPPSSSEALESTDSPSAAPTSSASVMPEVEYVQLSVALIPRDILRGNLFSFVPQNPIIFSGATIAHNISLENYVSLEQEELMAEIAQCAAWAHCEYIQRFPQGLMTYIADSGAGPWASPLAAAASGGGGGAVRLSVGQAQRLMMARALFHGRRSGSVLVMDEPTASLDKEVKLKILEEWRGLLEGGIVRGMLCATHDDDLIAVADEVVRLP</sequence>
<feature type="region of interest" description="Disordered" evidence="7">
    <location>
        <begin position="187"/>
        <end position="214"/>
    </location>
</feature>
<dbReference type="InterPro" id="IPR003593">
    <property type="entry name" value="AAA+_ATPase"/>
</dbReference>
<dbReference type="EMBL" id="CALQ01000373">
    <property type="protein sequence ID" value="CCM13803.1"/>
    <property type="molecule type" value="Genomic_DNA"/>
</dbReference>
<dbReference type="SUPFAM" id="SSF52540">
    <property type="entry name" value="P-loop containing nucleoside triphosphate hydrolases"/>
    <property type="match status" value="1"/>
</dbReference>
<dbReference type="InterPro" id="IPR003439">
    <property type="entry name" value="ABC_transporter-like_ATP-bd"/>
</dbReference>
<organism evidence="9">
    <name type="scientific">Leishmania guyanensis</name>
    <dbReference type="NCBI Taxonomy" id="5670"/>
    <lineage>
        <taxon>Eukaryota</taxon>
        <taxon>Discoba</taxon>
        <taxon>Euglenozoa</taxon>
        <taxon>Kinetoplastea</taxon>
        <taxon>Metakinetoplastina</taxon>
        <taxon>Trypanosomatida</taxon>
        <taxon>Trypanosomatidae</taxon>
        <taxon>Leishmaniinae</taxon>
        <taxon>Leishmania</taxon>
        <taxon>Leishmania guyanensis species complex</taxon>
    </lineage>
</organism>
<evidence type="ECO:0000256" key="1">
    <source>
        <dbReference type="ARBA" id="ARBA00004141"/>
    </source>
</evidence>
<dbReference type="PANTHER" id="PTHR24221:SF503">
    <property type="entry name" value="MITOCHONDRIAL POTASSIUM CHANNEL ATP-BINDING SUBUNIT"/>
    <property type="match status" value="1"/>
</dbReference>
<dbReference type="GO" id="GO:0042626">
    <property type="term" value="F:ATPase-coupled transmembrane transporter activity"/>
    <property type="evidence" value="ECO:0007669"/>
    <property type="project" value="TreeGrafter"/>
</dbReference>
<comment type="subcellular location">
    <subcellularLocation>
        <location evidence="1">Membrane</location>
        <topology evidence="1">Multi-pass membrane protein</topology>
    </subcellularLocation>
</comment>
<keyword evidence="2" id="KW-0812">Transmembrane</keyword>
<keyword evidence="6" id="KW-0472">Membrane</keyword>
<dbReference type="GO" id="GO:0005524">
    <property type="term" value="F:ATP binding"/>
    <property type="evidence" value="ECO:0007669"/>
    <property type="project" value="UniProtKB-KW"/>
</dbReference>
<dbReference type="InterPro" id="IPR039421">
    <property type="entry name" value="Type_1_exporter"/>
</dbReference>
<evidence type="ECO:0000256" key="2">
    <source>
        <dbReference type="ARBA" id="ARBA00022692"/>
    </source>
</evidence>
<accession>A0A1E1IR98</accession>
<dbReference type="PANTHER" id="PTHR24221">
    <property type="entry name" value="ATP-BINDING CASSETTE SUB-FAMILY B"/>
    <property type="match status" value="1"/>
</dbReference>
<evidence type="ECO:0000256" key="7">
    <source>
        <dbReference type="SAM" id="MobiDB-lite"/>
    </source>
</evidence>
<protein>
    <recommendedName>
        <fullName evidence="8">AAA+ ATPase domain-containing protein</fullName>
    </recommendedName>
</protein>
<keyword evidence="3" id="KW-0547">Nucleotide-binding</keyword>
<dbReference type="Pfam" id="PF00005">
    <property type="entry name" value="ABC_tran"/>
    <property type="match status" value="1"/>
</dbReference>
<dbReference type="SMART" id="SM00382">
    <property type="entry name" value="AAA"/>
    <property type="match status" value="1"/>
</dbReference>
<dbReference type="GO" id="GO:0016020">
    <property type="term" value="C:membrane"/>
    <property type="evidence" value="ECO:0007669"/>
    <property type="project" value="UniProtKB-SubCell"/>
</dbReference>
<name>A0A1E1IR98_LEIGU</name>
<dbReference type="InterPro" id="IPR036640">
    <property type="entry name" value="ABC1_TM_sf"/>
</dbReference>
<dbReference type="InterPro" id="IPR027417">
    <property type="entry name" value="P-loop_NTPase"/>
</dbReference>
<dbReference type="SUPFAM" id="SSF90123">
    <property type="entry name" value="ABC transporter transmembrane region"/>
    <property type="match status" value="1"/>
</dbReference>
<feature type="compositionally biased region" description="Basic residues" evidence="7">
    <location>
        <begin position="1167"/>
        <end position="1195"/>
    </location>
</feature>
<reference evidence="9" key="1">
    <citation type="submission" date="2012-08" db="EMBL/GenBank/DDBJ databases">
        <title>Comparative genomics of metastatic and non-metastatic Leishmania guyanensis provides insights into polygenic factors involved in Leishmania RNA virus infection.</title>
        <authorList>
            <person name="Smith D."/>
            <person name="Hertz-Fowler C."/>
            <person name="Martin R."/>
            <person name="Dickens N."/>
            <person name="Fasel N."/>
            <person name="Falquet L."/>
            <person name="Beverley S."/>
            <person name="Zangger H."/>
            <person name="Calderon-Copete S."/>
            <person name="Mottram J."/>
            <person name="Xenarios I."/>
        </authorList>
    </citation>
    <scope>NUCLEOTIDE SEQUENCE</scope>
    <source>
        <strain evidence="9">MHOM/BR/75/M4147/SSU:IR2SAT-LUC</strain>
    </source>
</reference>
<keyword evidence="5" id="KW-1133">Transmembrane helix</keyword>
<dbReference type="CDD" id="cd00267">
    <property type="entry name" value="ABC_ATPase"/>
    <property type="match status" value="1"/>
</dbReference>
<evidence type="ECO:0000256" key="5">
    <source>
        <dbReference type="ARBA" id="ARBA00022989"/>
    </source>
</evidence>
<evidence type="ECO:0000313" key="9">
    <source>
        <dbReference type="EMBL" id="CCM13803.1"/>
    </source>
</evidence>
<evidence type="ECO:0000259" key="8">
    <source>
        <dbReference type="SMART" id="SM00382"/>
    </source>
</evidence>
<feature type="region of interest" description="Disordered" evidence="7">
    <location>
        <begin position="1364"/>
        <end position="1396"/>
    </location>
</feature>
<evidence type="ECO:0000256" key="4">
    <source>
        <dbReference type="ARBA" id="ARBA00022840"/>
    </source>
</evidence>
<feature type="region of interest" description="Disordered" evidence="7">
    <location>
        <begin position="1163"/>
        <end position="1197"/>
    </location>
</feature>
<proteinExistence type="predicted"/>
<gene>
    <name evidence="9" type="primary">LgM4147LRVhigh.12.00431.00100</name>
    <name evidence="9" type="ORF">BN36_1213130</name>
</gene>
<feature type="domain" description="AAA+ ATPase" evidence="8">
    <location>
        <begin position="1328"/>
        <end position="1622"/>
    </location>
</feature>
<dbReference type="GO" id="GO:0016887">
    <property type="term" value="F:ATP hydrolysis activity"/>
    <property type="evidence" value="ECO:0007669"/>
    <property type="project" value="InterPro"/>
</dbReference>